<organism evidence="2 3">
    <name type="scientific">Amycolatopsis halotolerans</name>
    <dbReference type="NCBI Taxonomy" id="330083"/>
    <lineage>
        <taxon>Bacteria</taxon>
        <taxon>Bacillati</taxon>
        <taxon>Actinomycetota</taxon>
        <taxon>Actinomycetes</taxon>
        <taxon>Pseudonocardiales</taxon>
        <taxon>Pseudonocardiaceae</taxon>
        <taxon>Amycolatopsis</taxon>
    </lineage>
</organism>
<dbReference type="EMBL" id="JBHRWI010000066">
    <property type="protein sequence ID" value="MFC3516580.1"/>
    <property type="molecule type" value="Genomic_DNA"/>
</dbReference>
<sequence>MAVLAVGVLVVGVLCLVNGASGPGALKLVGHPVAAVIVLALQRIADRRAGKVAALAGAGVLVVAGVAFSVLWWF</sequence>
<evidence type="ECO:0000313" key="2">
    <source>
        <dbReference type="EMBL" id="MFC3516580.1"/>
    </source>
</evidence>
<reference evidence="3" key="1">
    <citation type="journal article" date="2019" name="Int. J. Syst. Evol. Microbiol.">
        <title>The Global Catalogue of Microorganisms (GCM) 10K type strain sequencing project: providing services to taxonomists for standard genome sequencing and annotation.</title>
        <authorList>
            <consortium name="The Broad Institute Genomics Platform"/>
            <consortium name="The Broad Institute Genome Sequencing Center for Infectious Disease"/>
            <person name="Wu L."/>
            <person name="Ma J."/>
        </authorList>
    </citation>
    <scope>NUCLEOTIDE SEQUENCE [LARGE SCALE GENOMIC DNA]</scope>
    <source>
        <strain evidence="3">CGMCC 4.7682</strain>
    </source>
</reference>
<keyword evidence="3" id="KW-1185">Reference proteome</keyword>
<name>A0ABV7QXE1_9PSEU</name>
<gene>
    <name evidence="2" type="ORF">ACFORO_40890</name>
</gene>
<protein>
    <submittedName>
        <fullName evidence="2">Uncharacterized protein</fullName>
    </submittedName>
</protein>
<keyword evidence="1" id="KW-1133">Transmembrane helix</keyword>
<accession>A0ABV7QXE1</accession>
<comment type="caution">
    <text evidence="2">The sequence shown here is derived from an EMBL/GenBank/DDBJ whole genome shotgun (WGS) entry which is preliminary data.</text>
</comment>
<feature type="transmembrane region" description="Helical" evidence="1">
    <location>
        <begin position="52"/>
        <end position="73"/>
    </location>
</feature>
<dbReference type="Proteomes" id="UP001595764">
    <property type="component" value="Unassembled WGS sequence"/>
</dbReference>
<evidence type="ECO:0000313" key="3">
    <source>
        <dbReference type="Proteomes" id="UP001595764"/>
    </source>
</evidence>
<keyword evidence="1" id="KW-0812">Transmembrane</keyword>
<keyword evidence="1" id="KW-0472">Membrane</keyword>
<proteinExistence type="predicted"/>
<evidence type="ECO:0000256" key="1">
    <source>
        <dbReference type="SAM" id="Phobius"/>
    </source>
</evidence>
<dbReference type="RefSeq" id="WP_377873082.1">
    <property type="nucleotide sequence ID" value="NZ_JBHMAY010000045.1"/>
</dbReference>
<feature type="transmembrane region" description="Helical" evidence="1">
    <location>
        <begin position="29"/>
        <end position="45"/>
    </location>
</feature>